<keyword evidence="11" id="KW-0535">Nitrogen fixation</keyword>
<keyword evidence="7" id="KW-0949">S-adenosyl-L-methionine</keyword>
<name>A0A8J7M3A9_9BACT</name>
<dbReference type="EMBL" id="JAEMHM010000036">
    <property type="protein sequence ID" value="MBJ6727980.1"/>
    <property type="molecule type" value="Genomic_DNA"/>
</dbReference>
<evidence type="ECO:0000256" key="5">
    <source>
        <dbReference type="ARBA" id="ARBA00021702"/>
    </source>
</evidence>
<evidence type="ECO:0000256" key="9">
    <source>
        <dbReference type="ARBA" id="ARBA00023004"/>
    </source>
</evidence>
<accession>A0A8J7M3A9</accession>
<organism evidence="16 17">
    <name type="scientific">Geomesophilobacter sediminis</name>
    <dbReference type="NCBI Taxonomy" id="2798584"/>
    <lineage>
        <taxon>Bacteria</taxon>
        <taxon>Pseudomonadati</taxon>
        <taxon>Thermodesulfobacteriota</taxon>
        <taxon>Desulfuromonadia</taxon>
        <taxon>Geobacterales</taxon>
        <taxon>Geobacteraceae</taxon>
        <taxon>Geomesophilobacter</taxon>
    </lineage>
</organism>
<protein>
    <recommendedName>
        <fullName evidence="5">FeMo cofactor biosynthesis protein NifB</fullName>
    </recommendedName>
    <alternativeName>
        <fullName evidence="14">Nitrogenase cofactor maturase NifB</fullName>
    </alternativeName>
    <alternativeName>
        <fullName evidence="13">Radical SAM assemblase NifB</fullName>
    </alternativeName>
</protein>
<proteinExistence type="inferred from homology"/>
<evidence type="ECO:0000313" key="17">
    <source>
        <dbReference type="Proteomes" id="UP000636888"/>
    </source>
</evidence>
<evidence type="ECO:0000256" key="12">
    <source>
        <dbReference type="ARBA" id="ARBA00023239"/>
    </source>
</evidence>
<dbReference type="SMART" id="SM00729">
    <property type="entry name" value="Elp3"/>
    <property type="match status" value="1"/>
</dbReference>
<keyword evidence="9" id="KW-0408">Iron</keyword>
<dbReference type="Gene3D" id="3.20.20.70">
    <property type="entry name" value="Aldolase class I"/>
    <property type="match status" value="1"/>
</dbReference>
<evidence type="ECO:0000256" key="10">
    <source>
        <dbReference type="ARBA" id="ARBA00023014"/>
    </source>
</evidence>
<dbReference type="SFLD" id="SFLDF00281">
    <property type="entry name" value="FeMo_cofactor_biosynthesis_pro"/>
    <property type="match status" value="1"/>
</dbReference>
<evidence type="ECO:0000256" key="1">
    <source>
        <dbReference type="ARBA" id="ARBA00001966"/>
    </source>
</evidence>
<dbReference type="Proteomes" id="UP000636888">
    <property type="component" value="Unassembled WGS sequence"/>
</dbReference>
<gene>
    <name evidence="16" type="ORF">JFN93_25005</name>
</gene>
<evidence type="ECO:0000256" key="4">
    <source>
        <dbReference type="ARBA" id="ARBA00006804"/>
    </source>
</evidence>
<dbReference type="CDD" id="cd01335">
    <property type="entry name" value="Radical_SAM"/>
    <property type="match status" value="1"/>
</dbReference>
<evidence type="ECO:0000256" key="3">
    <source>
        <dbReference type="ARBA" id="ARBA00005155"/>
    </source>
</evidence>
<sequence>MAKACTGRKNIQGHPCFGSNHHQNGRIHLAVAPRCNIKCGYCTRRHDCVNESRPGVTSRVQSPTEALQTVRDVMDSASLGRLIRVVGIAGPGDPLANEETFETFRLVGEEFPHLIKCLSTNGLVLPDRIGELDQLGLGSLTVTLNALDPEIGSRIYTFVNYRGTAYRGRDAAELLIANQLAGLEKAADLGITIKVNTVLIPGVNDGEIPRIAEKVKELGAAVMNVMPLIPQADFAGLQAPTPERLEEIRSVNEKIIGQFRHCRQCRADAIGLIGQDANFDSGCAITLKQESAG</sequence>
<evidence type="ECO:0000256" key="11">
    <source>
        <dbReference type="ARBA" id="ARBA00023231"/>
    </source>
</evidence>
<dbReference type="SFLD" id="SFLDG01067">
    <property type="entry name" value="SPASM/twitch_domain_containing"/>
    <property type="match status" value="1"/>
</dbReference>
<evidence type="ECO:0000256" key="2">
    <source>
        <dbReference type="ARBA" id="ARBA00003522"/>
    </source>
</evidence>
<dbReference type="GO" id="GO:0046872">
    <property type="term" value="F:metal ion binding"/>
    <property type="evidence" value="ECO:0007669"/>
    <property type="project" value="UniProtKB-KW"/>
</dbReference>
<dbReference type="UniPathway" id="UPA00782"/>
<keyword evidence="17" id="KW-1185">Reference proteome</keyword>
<dbReference type="SFLD" id="SFLDG01068">
    <property type="entry name" value="FeMo_cofactor_biosynthesis_pro"/>
    <property type="match status" value="1"/>
</dbReference>
<comment type="caution">
    <text evidence="16">The sequence shown here is derived from an EMBL/GenBank/DDBJ whole genome shotgun (WGS) entry which is preliminary data.</text>
</comment>
<dbReference type="PANTHER" id="PTHR43787">
    <property type="entry name" value="FEMO COFACTOR BIOSYNTHESIS PROTEIN NIFB-RELATED"/>
    <property type="match status" value="1"/>
</dbReference>
<dbReference type="GO" id="GO:0016829">
    <property type="term" value="F:lyase activity"/>
    <property type="evidence" value="ECO:0007669"/>
    <property type="project" value="UniProtKB-KW"/>
</dbReference>
<keyword evidence="12" id="KW-0456">Lyase</keyword>
<evidence type="ECO:0000256" key="8">
    <source>
        <dbReference type="ARBA" id="ARBA00022723"/>
    </source>
</evidence>
<comment type="similarity">
    <text evidence="4">Belongs to the radical SAM superfamily. NifB family.</text>
</comment>
<dbReference type="SFLD" id="SFLDS00029">
    <property type="entry name" value="Radical_SAM"/>
    <property type="match status" value="1"/>
</dbReference>
<dbReference type="PANTHER" id="PTHR43787:SF13">
    <property type="entry name" value="FEMO COFACTOR BIOSYNTHESIS PROTEIN NIFB"/>
    <property type="match status" value="1"/>
</dbReference>
<feature type="domain" description="Radical SAM core" evidence="15">
    <location>
        <begin position="21"/>
        <end position="260"/>
    </location>
</feature>
<evidence type="ECO:0000259" key="15">
    <source>
        <dbReference type="PROSITE" id="PS51918"/>
    </source>
</evidence>
<comment type="cofactor">
    <cofactor evidence="1">
        <name>[4Fe-4S] cluster</name>
        <dbReference type="ChEBI" id="CHEBI:49883"/>
    </cofactor>
</comment>
<evidence type="ECO:0000256" key="7">
    <source>
        <dbReference type="ARBA" id="ARBA00022691"/>
    </source>
</evidence>
<dbReference type="PROSITE" id="PS51918">
    <property type="entry name" value="RADICAL_SAM"/>
    <property type="match status" value="1"/>
</dbReference>
<evidence type="ECO:0000256" key="13">
    <source>
        <dbReference type="ARBA" id="ARBA00030926"/>
    </source>
</evidence>
<dbReference type="InterPro" id="IPR058240">
    <property type="entry name" value="rSAM_sf"/>
</dbReference>
<reference evidence="16" key="1">
    <citation type="submission" date="2020-12" db="EMBL/GenBank/DDBJ databases">
        <title>Geomonas sp. Red875, isolated from river sediment.</title>
        <authorList>
            <person name="Xu Z."/>
            <person name="Zhang Z."/>
            <person name="Masuda Y."/>
            <person name="Itoh H."/>
            <person name="Senoo K."/>
        </authorList>
    </citation>
    <scope>NUCLEOTIDE SEQUENCE</scope>
    <source>
        <strain evidence="16">Red875</strain>
    </source>
</reference>
<dbReference type="AlphaFoldDB" id="A0A8J7M3A9"/>
<dbReference type="InterPro" id="IPR007197">
    <property type="entry name" value="rSAM"/>
</dbReference>
<dbReference type="Pfam" id="PF04055">
    <property type="entry name" value="Radical_SAM"/>
    <property type="match status" value="1"/>
</dbReference>
<evidence type="ECO:0000256" key="6">
    <source>
        <dbReference type="ARBA" id="ARBA00022485"/>
    </source>
</evidence>
<dbReference type="InterPro" id="IPR006638">
    <property type="entry name" value="Elp3/MiaA/NifB-like_rSAM"/>
</dbReference>
<dbReference type="RefSeq" id="WP_199387120.1">
    <property type="nucleotide sequence ID" value="NZ_JAEMHM010000036.1"/>
</dbReference>
<comment type="function">
    <text evidence="2">Involved in the biosynthesis of the iron-molybdenum cofactor (FeMo-co or M-cluster) found in the dinitrogenase enzyme of the nitrogenase complex in nitrogen-fixing microorganisms. NifB catalyzes the crucial step of radical SAM-dependent carbide insertion that occurs concomitant with the insertion of a 9th sulfur and the rearrangement/coupling of two [4Fe-4S] clusters into a [8Fe-9S-C] cluster, the precursor to the M-cluster.</text>
</comment>
<keyword evidence="10" id="KW-0411">Iron-sulfur</keyword>
<comment type="pathway">
    <text evidence="3">Cofactor biosynthesis; Fe-Mo cofactor biosynthesis.</text>
</comment>
<dbReference type="GO" id="GO:0051539">
    <property type="term" value="F:4 iron, 4 sulfur cluster binding"/>
    <property type="evidence" value="ECO:0007669"/>
    <property type="project" value="UniProtKB-KW"/>
</dbReference>
<keyword evidence="6" id="KW-0004">4Fe-4S</keyword>
<dbReference type="SUPFAM" id="SSF102114">
    <property type="entry name" value="Radical SAM enzymes"/>
    <property type="match status" value="1"/>
</dbReference>
<dbReference type="InterPro" id="IPR013785">
    <property type="entry name" value="Aldolase_TIM"/>
</dbReference>
<evidence type="ECO:0000313" key="16">
    <source>
        <dbReference type="EMBL" id="MBJ6727980.1"/>
    </source>
</evidence>
<keyword evidence="8" id="KW-0479">Metal-binding</keyword>
<evidence type="ECO:0000256" key="14">
    <source>
        <dbReference type="ARBA" id="ARBA00032102"/>
    </source>
</evidence>